<evidence type="ECO:0000313" key="3">
    <source>
        <dbReference type="EMBL" id="SFH86244.1"/>
    </source>
</evidence>
<dbReference type="PANTHER" id="PTHR34351">
    <property type="entry name" value="SLR1927 PROTEIN-RELATED"/>
    <property type="match status" value="1"/>
</dbReference>
<reference evidence="4" key="1">
    <citation type="submission" date="2016-10" db="EMBL/GenBank/DDBJ databases">
        <authorList>
            <person name="Varghese N."/>
            <person name="Submissions S."/>
        </authorList>
    </citation>
    <scope>NUCLEOTIDE SEQUENCE [LARGE SCALE GENOMIC DNA]</scope>
    <source>
        <strain evidence="4">DSM 26348</strain>
    </source>
</reference>
<evidence type="ECO:0000313" key="4">
    <source>
        <dbReference type="Proteomes" id="UP000199518"/>
    </source>
</evidence>
<name>A0A1I3DHM0_9PLAN</name>
<accession>A0A1I3DHM0</accession>
<dbReference type="InterPro" id="IPR002881">
    <property type="entry name" value="DUF58"/>
</dbReference>
<dbReference type="EMBL" id="FOQD01000003">
    <property type="protein sequence ID" value="SFH86244.1"/>
    <property type="molecule type" value="Genomic_DNA"/>
</dbReference>
<keyword evidence="1" id="KW-1133">Transmembrane helix</keyword>
<protein>
    <submittedName>
        <fullName evidence="3">Uncharacterized conserved protein, DUF58 family, contains vWF domain</fullName>
    </submittedName>
</protein>
<organism evidence="3 4">
    <name type="scientific">Planctomicrobium piriforme</name>
    <dbReference type="NCBI Taxonomy" id="1576369"/>
    <lineage>
        <taxon>Bacteria</taxon>
        <taxon>Pseudomonadati</taxon>
        <taxon>Planctomycetota</taxon>
        <taxon>Planctomycetia</taxon>
        <taxon>Planctomycetales</taxon>
        <taxon>Planctomycetaceae</taxon>
        <taxon>Planctomicrobium</taxon>
    </lineage>
</organism>
<dbReference type="RefSeq" id="WP_092048266.1">
    <property type="nucleotide sequence ID" value="NZ_FOQD01000003.1"/>
</dbReference>
<dbReference type="Proteomes" id="UP000199518">
    <property type="component" value="Unassembled WGS sequence"/>
</dbReference>
<keyword evidence="1" id="KW-0472">Membrane</keyword>
<keyword evidence="4" id="KW-1185">Reference proteome</keyword>
<feature type="transmembrane region" description="Helical" evidence="1">
    <location>
        <begin position="20"/>
        <end position="39"/>
    </location>
</feature>
<feature type="domain" description="DUF58" evidence="2">
    <location>
        <begin position="215"/>
        <end position="331"/>
    </location>
</feature>
<keyword evidence="1" id="KW-0812">Transmembrane</keyword>
<feature type="transmembrane region" description="Helical" evidence="1">
    <location>
        <begin position="45"/>
        <end position="66"/>
    </location>
</feature>
<evidence type="ECO:0000256" key="1">
    <source>
        <dbReference type="SAM" id="Phobius"/>
    </source>
</evidence>
<dbReference type="OrthoDB" id="9812729at2"/>
<gene>
    <name evidence="3" type="ORF">SAMN05421753_103246</name>
</gene>
<dbReference type="PANTHER" id="PTHR34351:SF1">
    <property type="entry name" value="SLR1927 PROTEIN"/>
    <property type="match status" value="1"/>
</dbReference>
<dbReference type="AlphaFoldDB" id="A0A1I3DHM0"/>
<dbReference type="STRING" id="1576369.SAMN05421753_103246"/>
<evidence type="ECO:0000259" key="2">
    <source>
        <dbReference type="Pfam" id="PF01882"/>
    </source>
</evidence>
<sequence>MKHRPSWLGKKIRYFFQYRLTPVGQMAVFLMFLSASGIITVEIPIYQMFCGIVALFGVVEFCGTLFRPRLKVTATFPEKVTVGDTALGLVSIQNIGYFPACDIMCGCFLLPEGLSHTNARAMIPSLARGQQATLPVEILGERRGEYPIPHMSIHSTFPLNFMRIGSANVPVNKLTVVPSFHRLEQLDIPISHRYQHGGMLLESRSGNAAEYVGNREYIPGEPTKRLDFRAWARVGKPVVREYQEEFCSRVAIVLDTHVEPRWPFPPRQALQELEAAISLTAAVADSLTHMGTTIELFAAGPDLFFFQTADAQFTSFESILEILASIEPTRHNPFDQLTPAISESLESTSVVICLFTDWDETREMLVNQIIRSGCALRVLLVRERPPTRPFPHDEYYTALSPADVLRGDVCLL</sequence>
<dbReference type="Pfam" id="PF01882">
    <property type="entry name" value="DUF58"/>
    <property type="match status" value="1"/>
</dbReference>
<proteinExistence type="predicted"/>